<dbReference type="Proteomes" id="UP000054010">
    <property type="component" value="Unassembled WGS sequence"/>
</dbReference>
<comment type="similarity">
    <text evidence="2 9">Belongs to the uroporphyrinogen-III synthase family.</text>
</comment>
<comment type="pathway">
    <text evidence="1 9">Porphyrin-containing compound metabolism; protoporphyrin-IX biosynthesis; coproporphyrinogen-III from 5-aminolevulinate: step 3/4.</text>
</comment>
<evidence type="ECO:0000256" key="1">
    <source>
        <dbReference type="ARBA" id="ARBA00004772"/>
    </source>
</evidence>
<dbReference type="eggNOG" id="COG1587">
    <property type="taxonomic scope" value="Bacteria"/>
</dbReference>
<comment type="caution">
    <text evidence="11">The sequence shown here is derived from an EMBL/GenBank/DDBJ whole genome shotgun (WGS) entry which is preliminary data.</text>
</comment>
<dbReference type="Gene3D" id="3.40.50.10090">
    <property type="match status" value="2"/>
</dbReference>
<dbReference type="GO" id="GO:0032259">
    <property type="term" value="P:methylation"/>
    <property type="evidence" value="ECO:0007669"/>
    <property type="project" value="UniProtKB-KW"/>
</dbReference>
<evidence type="ECO:0000256" key="5">
    <source>
        <dbReference type="ARBA" id="ARBA00023244"/>
    </source>
</evidence>
<evidence type="ECO:0000313" key="12">
    <source>
        <dbReference type="Proteomes" id="UP000054010"/>
    </source>
</evidence>
<proteinExistence type="inferred from homology"/>
<dbReference type="SUPFAM" id="SSF69618">
    <property type="entry name" value="HemD-like"/>
    <property type="match status" value="1"/>
</dbReference>
<comment type="catalytic activity">
    <reaction evidence="8 9">
        <text>hydroxymethylbilane = uroporphyrinogen III + H2O</text>
        <dbReference type="Rhea" id="RHEA:18965"/>
        <dbReference type="ChEBI" id="CHEBI:15377"/>
        <dbReference type="ChEBI" id="CHEBI:57308"/>
        <dbReference type="ChEBI" id="CHEBI:57845"/>
        <dbReference type="EC" id="4.2.1.75"/>
    </reaction>
</comment>
<dbReference type="PANTHER" id="PTHR38042">
    <property type="entry name" value="UROPORPHYRINOGEN-III SYNTHASE, CHLOROPLASTIC"/>
    <property type="match status" value="1"/>
</dbReference>
<dbReference type="UniPathway" id="UPA00251">
    <property type="reaction ID" value="UER00320"/>
</dbReference>
<evidence type="ECO:0000313" key="11">
    <source>
        <dbReference type="EMBL" id="EFO80835.1"/>
    </source>
</evidence>
<dbReference type="STRING" id="765420.OSCT_1359"/>
<evidence type="ECO:0000256" key="3">
    <source>
        <dbReference type="ARBA" id="ARBA00013109"/>
    </source>
</evidence>
<gene>
    <name evidence="11" type="ORF">OSCT_1359</name>
</gene>
<protein>
    <recommendedName>
        <fullName evidence="7 9">Uroporphyrinogen-III synthase</fullName>
        <ecNumber evidence="3 9">4.2.1.75</ecNumber>
    </recommendedName>
</protein>
<dbReference type="CDD" id="cd06578">
    <property type="entry name" value="HemD"/>
    <property type="match status" value="1"/>
</dbReference>
<evidence type="ECO:0000259" key="10">
    <source>
        <dbReference type="Pfam" id="PF02602"/>
    </source>
</evidence>
<organism evidence="11 12">
    <name type="scientific">Oscillochloris trichoides DG-6</name>
    <dbReference type="NCBI Taxonomy" id="765420"/>
    <lineage>
        <taxon>Bacteria</taxon>
        <taxon>Bacillati</taxon>
        <taxon>Chloroflexota</taxon>
        <taxon>Chloroflexia</taxon>
        <taxon>Chloroflexales</taxon>
        <taxon>Chloroflexineae</taxon>
        <taxon>Oscillochloridaceae</taxon>
        <taxon>Oscillochloris</taxon>
    </lineage>
</organism>
<dbReference type="InterPro" id="IPR039793">
    <property type="entry name" value="UROS/Hem4"/>
</dbReference>
<dbReference type="HOGENOM" id="CLU_011276_9_0_0"/>
<dbReference type="InterPro" id="IPR003754">
    <property type="entry name" value="4pyrrol_synth_uPrphyn_synth"/>
</dbReference>
<evidence type="ECO:0000256" key="8">
    <source>
        <dbReference type="ARBA" id="ARBA00048617"/>
    </source>
</evidence>
<dbReference type="PANTHER" id="PTHR38042:SF1">
    <property type="entry name" value="UROPORPHYRINOGEN-III SYNTHASE, CHLOROPLASTIC"/>
    <property type="match status" value="1"/>
</dbReference>
<dbReference type="EC" id="4.2.1.75" evidence="3 9"/>
<sequence>MSQPAALTPQPSALAGQRVVITRSAGKADGMATRLRELGAEPITYPTIAYVPPADSTALDAALARLVAGAYDWLLVTSAQVVRVLAERISFAQPPANLKVAAVGPATAKACTKRLGLTPATVPDQFIAEGLAASLGDLSGKRVLLPNADIARPVLEQHLRAAGAEVDRVIAYHTVTAPDNGVDMAAMLAAGEIAALTFTSGSTVRAFIEKVGPDAVALMQKTILACIGPATAVVCQEFGLEPQVVAEVYTEEGLLESLIAYMEVHP</sequence>
<keyword evidence="5 9" id="KW-0627">Porphyrin biosynthesis</keyword>
<dbReference type="AlphaFoldDB" id="E1IDF8"/>
<dbReference type="OrthoDB" id="9815856at2"/>
<evidence type="ECO:0000256" key="9">
    <source>
        <dbReference type="RuleBase" id="RU366031"/>
    </source>
</evidence>
<dbReference type="EMBL" id="ADVR01000040">
    <property type="protein sequence ID" value="EFO80835.1"/>
    <property type="molecule type" value="Genomic_DNA"/>
</dbReference>
<keyword evidence="12" id="KW-1185">Reference proteome</keyword>
<evidence type="ECO:0000256" key="2">
    <source>
        <dbReference type="ARBA" id="ARBA00008133"/>
    </source>
</evidence>
<feature type="domain" description="Tetrapyrrole biosynthesis uroporphyrinogen III synthase" evidence="10">
    <location>
        <begin position="31"/>
        <end position="256"/>
    </location>
</feature>
<accession>E1IDF8</accession>
<evidence type="ECO:0000256" key="6">
    <source>
        <dbReference type="ARBA" id="ARBA00037589"/>
    </source>
</evidence>
<dbReference type="GO" id="GO:0004852">
    <property type="term" value="F:uroporphyrinogen-III synthase activity"/>
    <property type="evidence" value="ECO:0007669"/>
    <property type="project" value="UniProtKB-UniRule"/>
</dbReference>
<dbReference type="GO" id="GO:0006782">
    <property type="term" value="P:protoporphyrinogen IX biosynthetic process"/>
    <property type="evidence" value="ECO:0007669"/>
    <property type="project" value="UniProtKB-UniRule"/>
</dbReference>
<evidence type="ECO:0000256" key="4">
    <source>
        <dbReference type="ARBA" id="ARBA00023239"/>
    </source>
</evidence>
<comment type="function">
    <text evidence="6 9">Catalyzes cyclization of the linear tetrapyrrole, hydroxymethylbilane, to the macrocyclic uroporphyrinogen III.</text>
</comment>
<reference evidence="11 12" key="1">
    <citation type="journal article" date="2011" name="J. Bacteriol.">
        <title>Draft genome sequence of the anoxygenic filamentous phototrophic bacterium Oscillochloris trichoides subsp. DG-6.</title>
        <authorList>
            <person name="Kuznetsov B.B."/>
            <person name="Ivanovsky R.N."/>
            <person name="Keppen O.I."/>
            <person name="Sukhacheva M.V."/>
            <person name="Bumazhkin B.K."/>
            <person name="Patutina E.O."/>
            <person name="Beletsky A.V."/>
            <person name="Mardanov A.V."/>
            <person name="Baslerov R.V."/>
            <person name="Panteleeva A.N."/>
            <person name="Kolganova T.V."/>
            <person name="Ravin N.V."/>
            <person name="Skryabin K.G."/>
        </authorList>
    </citation>
    <scope>NUCLEOTIDE SEQUENCE [LARGE SCALE GENOMIC DNA]</scope>
    <source>
        <strain evidence="11 12">DG-6</strain>
    </source>
</reference>
<dbReference type="GO" id="GO:0006780">
    <property type="term" value="P:uroporphyrinogen III biosynthetic process"/>
    <property type="evidence" value="ECO:0007669"/>
    <property type="project" value="UniProtKB-UniRule"/>
</dbReference>
<dbReference type="Pfam" id="PF02602">
    <property type="entry name" value="HEM4"/>
    <property type="match status" value="1"/>
</dbReference>
<dbReference type="InterPro" id="IPR036108">
    <property type="entry name" value="4pyrrol_syn_uPrphyn_synt_sf"/>
</dbReference>
<dbReference type="GO" id="GO:0008168">
    <property type="term" value="F:methyltransferase activity"/>
    <property type="evidence" value="ECO:0007669"/>
    <property type="project" value="UniProtKB-KW"/>
</dbReference>
<keyword evidence="4 9" id="KW-0456">Lyase</keyword>
<name>E1IDF8_9CHLR</name>
<evidence type="ECO:0000256" key="7">
    <source>
        <dbReference type="ARBA" id="ARBA00040167"/>
    </source>
</evidence>